<keyword evidence="2" id="KW-1185">Reference proteome</keyword>
<reference evidence="1 2" key="1">
    <citation type="submission" date="2024-01" db="EMBL/GenBank/DDBJ databases">
        <title>The genomes of 5 underutilized Papilionoideae crops provide insights into root nodulation and disease resistance.</title>
        <authorList>
            <person name="Yuan L."/>
        </authorList>
    </citation>
    <scope>NUCLEOTIDE SEQUENCE [LARGE SCALE GENOMIC DNA]</scope>
    <source>
        <strain evidence="1">LY-2023</strain>
        <tissue evidence="1">Leaf</tissue>
    </source>
</reference>
<protein>
    <submittedName>
        <fullName evidence="1">Uncharacterized protein</fullName>
    </submittedName>
</protein>
<organism evidence="1 2">
    <name type="scientific">Clitoria ternatea</name>
    <name type="common">Butterfly pea</name>
    <dbReference type="NCBI Taxonomy" id="43366"/>
    <lineage>
        <taxon>Eukaryota</taxon>
        <taxon>Viridiplantae</taxon>
        <taxon>Streptophyta</taxon>
        <taxon>Embryophyta</taxon>
        <taxon>Tracheophyta</taxon>
        <taxon>Spermatophyta</taxon>
        <taxon>Magnoliopsida</taxon>
        <taxon>eudicotyledons</taxon>
        <taxon>Gunneridae</taxon>
        <taxon>Pentapetalae</taxon>
        <taxon>rosids</taxon>
        <taxon>fabids</taxon>
        <taxon>Fabales</taxon>
        <taxon>Fabaceae</taxon>
        <taxon>Papilionoideae</taxon>
        <taxon>50 kb inversion clade</taxon>
        <taxon>NPAAA clade</taxon>
        <taxon>indigoferoid/millettioid clade</taxon>
        <taxon>Phaseoleae</taxon>
        <taxon>Clitoria</taxon>
    </lineage>
</organism>
<comment type="caution">
    <text evidence="1">The sequence shown here is derived from an EMBL/GenBank/DDBJ whole genome shotgun (WGS) entry which is preliminary data.</text>
</comment>
<evidence type="ECO:0000313" key="1">
    <source>
        <dbReference type="EMBL" id="KAK7318628.1"/>
    </source>
</evidence>
<dbReference type="AlphaFoldDB" id="A0AAN9KM03"/>
<gene>
    <name evidence="1" type="ORF">RJT34_03331</name>
</gene>
<evidence type="ECO:0000313" key="2">
    <source>
        <dbReference type="Proteomes" id="UP001359559"/>
    </source>
</evidence>
<accession>A0AAN9KM03</accession>
<name>A0AAN9KM03_CLITE</name>
<dbReference type="Proteomes" id="UP001359559">
    <property type="component" value="Unassembled WGS sequence"/>
</dbReference>
<sequence>MGTHFAVKNGEYAGNRLRKPKFEIFELAWNKAIPIPVRDENQRRNTLIHPSFTLAAQIERSEGSKHNHQLLAEVY</sequence>
<dbReference type="EMBL" id="JAYKXN010000001">
    <property type="protein sequence ID" value="KAK7318628.1"/>
    <property type="molecule type" value="Genomic_DNA"/>
</dbReference>
<proteinExistence type="predicted"/>